<dbReference type="InterPro" id="IPR000169">
    <property type="entry name" value="Pept_cys_AS"/>
</dbReference>
<organism evidence="10 11">
    <name type="scientific">Paralvinella palmiformis</name>
    <dbReference type="NCBI Taxonomy" id="53620"/>
    <lineage>
        <taxon>Eukaryota</taxon>
        <taxon>Metazoa</taxon>
        <taxon>Spiralia</taxon>
        <taxon>Lophotrochozoa</taxon>
        <taxon>Annelida</taxon>
        <taxon>Polychaeta</taxon>
        <taxon>Sedentaria</taxon>
        <taxon>Canalipalpata</taxon>
        <taxon>Terebellida</taxon>
        <taxon>Terebelliformia</taxon>
        <taxon>Alvinellidae</taxon>
        <taxon>Paralvinella</taxon>
    </lineage>
</organism>
<dbReference type="SMART" id="SM00645">
    <property type="entry name" value="Pept_C1"/>
    <property type="match status" value="1"/>
</dbReference>
<dbReference type="InterPro" id="IPR038765">
    <property type="entry name" value="Papain-like_cys_pep_sf"/>
</dbReference>
<keyword evidence="3" id="KW-0378">Hydrolase</keyword>
<dbReference type="PRINTS" id="PR00705">
    <property type="entry name" value="PAPAIN"/>
</dbReference>
<evidence type="ECO:0000256" key="6">
    <source>
        <dbReference type="ARBA" id="ARBA00023157"/>
    </source>
</evidence>
<dbReference type="InterPro" id="IPR000668">
    <property type="entry name" value="Peptidase_C1A_C"/>
</dbReference>
<evidence type="ECO:0000256" key="4">
    <source>
        <dbReference type="ARBA" id="ARBA00022807"/>
    </source>
</evidence>
<evidence type="ECO:0008006" key="12">
    <source>
        <dbReference type="Google" id="ProtNLM"/>
    </source>
</evidence>
<keyword evidence="5" id="KW-0865">Zymogen</keyword>
<dbReference type="Pfam" id="PF08246">
    <property type="entry name" value="Inhibitor_I29"/>
    <property type="match status" value="1"/>
</dbReference>
<gene>
    <name evidence="10" type="ORF">LSH36_220g05044</name>
</gene>
<evidence type="ECO:0000313" key="10">
    <source>
        <dbReference type="EMBL" id="KAK2156169.1"/>
    </source>
</evidence>
<dbReference type="AlphaFoldDB" id="A0AAD9JMW9"/>
<evidence type="ECO:0000256" key="5">
    <source>
        <dbReference type="ARBA" id="ARBA00023145"/>
    </source>
</evidence>
<name>A0AAD9JMW9_9ANNE</name>
<dbReference type="GO" id="GO:0006508">
    <property type="term" value="P:proteolysis"/>
    <property type="evidence" value="ECO:0007669"/>
    <property type="project" value="UniProtKB-KW"/>
</dbReference>
<dbReference type="PANTHER" id="PTHR12411">
    <property type="entry name" value="CYSTEINE PROTEASE FAMILY C1-RELATED"/>
    <property type="match status" value="1"/>
</dbReference>
<dbReference type="GO" id="GO:0008234">
    <property type="term" value="F:cysteine-type peptidase activity"/>
    <property type="evidence" value="ECO:0007669"/>
    <property type="project" value="UniProtKB-KW"/>
</dbReference>
<dbReference type="InterPro" id="IPR025661">
    <property type="entry name" value="Pept_asp_AS"/>
</dbReference>
<dbReference type="SUPFAM" id="SSF54001">
    <property type="entry name" value="Cysteine proteinases"/>
    <property type="match status" value="1"/>
</dbReference>
<dbReference type="InterPro" id="IPR013128">
    <property type="entry name" value="Peptidase_C1A"/>
</dbReference>
<dbReference type="PROSITE" id="PS00640">
    <property type="entry name" value="THIOL_PROTEASE_ASN"/>
    <property type="match status" value="1"/>
</dbReference>
<keyword evidence="11" id="KW-1185">Reference proteome</keyword>
<dbReference type="SMART" id="SM00848">
    <property type="entry name" value="Inhibitor_I29"/>
    <property type="match status" value="1"/>
</dbReference>
<dbReference type="InterPro" id="IPR013201">
    <property type="entry name" value="Prot_inhib_I29"/>
</dbReference>
<dbReference type="EMBL" id="JAODUP010000220">
    <property type="protein sequence ID" value="KAK2156169.1"/>
    <property type="molecule type" value="Genomic_DNA"/>
</dbReference>
<accession>A0AAD9JMW9</accession>
<dbReference type="Gene3D" id="3.90.70.10">
    <property type="entry name" value="Cysteine proteinases"/>
    <property type="match status" value="1"/>
</dbReference>
<feature type="domain" description="Cathepsin propeptide inhibitor" evidence="9">
    <location>
        <begin position="58"/>
        <end position="118"/>
    </location>
</feature>
<evidence type="ECO:0000256" key="1">
    <source>
        <dbReference type="ARBA" id="ARBA00008455"/>
    </source>
</evidence>
<keyword evidence="7" id="KW-0732">Signal</keyword>
<feature type="chain" id="PRO_5041936334" description="Cathepsin L" evidence="7">
    <location>
        <begin position="17"/>
        <end position="365"/>
    </location>
</feature>
<keyword evidence="4" id="KW-0788">Thiol protease</keyword>
<dbReference type="Pfam" id="PF00112">
    <property type="entry name" value="Peptidase_C1"/>
    <property type="match status" value="1"/>
</dbReference>
<evidence type="ECO:0000256" key="2">
    <source>
        <dbReference type="ARBA" id="ARBA00022670"/>
    </source>
</evidence>
<keyword evidence="6" id="KW-1015">Disulfide bond</keyword>
<evidence type="ECO:0000259" key="9">
    <source>
        <dbReference type="SMART" id="SM00848"/>
    </source>
</evidence>
<evidence type="ECO:0000256" key="3">
    <source>
        <dbReference type="ARBA" id="ARBA00022801"/>
    </source>
</evidence>
<comment type="similarity">
    <text evidence="1">Belongs to the peptidase C1 family.</text>
</comment>
<sequence length="365" mass="41160">MLCLATVCLILTVAQAAVVRQKNTQPWTIIERAAAHVSDWKDNTLRFQPQEDPFEAQWHNFKIVHNKTYTTEEEELRRREVFRTNLKKIEMHNYLYNKGVKSYKLGINEYADMDIKEFRMVMNGLLPRKKDADIPDKSTYLSPNVPLSLPNSVDWRQHGYVTDVKNQGHCGSCWSFSTTGSLEGQHFRKTGELVSLSEQNLIDCSTSYGNNGCNGGLMDNAFQYIKDNRGDDTENSYPYEARDGTCRFNPSAVGATDAGFKDLPSGDESTLKEAVATVGPISIAIDASHESFQLYESGVYDEPECSSEQLDHGVLIVGYGSENEQDYWIVKNSWGQTWGEEGYVKMSRNKDNQCGIASQASYPMV</sequence>
<keyword evidence="2" id="KW-0645">Protease</keyword>
<dbReference type="PROSITE" id="PS00139">
    <property type="entry name" value="THIOL_PROTEASE_CYS"/>
    <property type="match status" value="1"/>
</dbReference>
<evidence type="ECO:0000313" key="11">
    <source>
        <dbReference type="Proteomes" id="UP001208570"/>
    </source>
</evidence>
<dbReference type="InterPro" id="IPR039417">
    <property type="entry name" value="Peptidase_C1A_papain-like"/>
</dbReference>
<proteinExistence type="inferred from homology"/>
<dbReference type="CDD" id="cd02248">
    <property type="entry name" value="Peptidase_C1A"/>
    <property type="match status" value="1"/>
</dbReference>
<protein>
    <recommendedName>
        <fullName evidence="12">Cathepsin L</fullName>
    </recommendedName>
</protein>
<dbReference type="Proteomes" id="UP001208570">
    <property type="component" value="Unassembled WGS sequence"/>
</dbReference>
<evidence type="ECO:0000259" key="8">
    <source>
        <dbReference type="SMART" id="SM00645"/>
    </source>
</evidence>
<comment type="caution">
    <text evidence="10">The sequence shown here is derived from an EMBL/GenBank/DDBJ whole genome shotgun (WGS) entry which is preliminary data.</text>
</comment>
<dbReference type="InterPro" id="IPR025660">
    <property type="entry name" value="Pept_his_AS"/>
</dbReference>
<feature type="domain" description="Peptidase C1A papain C-terminal" evidence="8">
    <location>
        <begin position="149"/>
        <end position="364"/>
    </location>
</feature>
<evidence type="ECO:0000256" key="7">
    <source>
        <dbReference type="SAM" id="SignalP"/>
    </source>
</evidence>
<feature type="signal peptide" evidence="7">
    <location>
        <begin position="1"/>
        <end position="16"/>
    </location>
</feature>
<reference evidence="10" key="1">
    <citation type="journal article" date="2023" name="Mol. Biol. Evol.">
        <title>Third-Generation Sequencing Reveals the Adaptive Role of the Epigenome in Three Deep-Sea Polychaetes.</title>
        <authorList>
            <person name="Perez M."/>
            <person name="Aroh O."/>
            <person name="Sun Y."/>
            <person name="Lan Y."/>
            <person name="Juniper S.K."/>
            <person name="Young C.R."/>
            <person name="Angers B."/>
            <person name="Qian P.Y."/>
        </authorList>
    </citation>
    <scope>NUCLEOTIDE SEQUENCE</scope>
    <source>
        <strain evidence="10">P08H-3</strain>
    </source>
</reference>
<dbReference type="FunFam" id="3.90.70.10:FF:000006">
    <property type="entry name" value="Cathepsin S"/>
    <property type="match status" value="1"/>
</dbReference>
<dbReference type="PROSITE" id="PS00639">
    <property type="entry name" value="THIOL_PROTEASE_HIS"/>
    <property type="match status" value="1"/>
</dbReference>